<sequence>MQGKQVWLASLMSTTMLLSACGGGDGDGAGTVNSGGSTSNGTTAGAPATTTPAAPSPTSTTTPPAAQAACRATHNVTYSGSASQIAANNGQLAVVVVPSLPVAYSKNRNMTAPNAPASSQVQQASGAFTTLASSAAATDCLGLDHGAVTEIQSAGSDVAIGRWNQAEDTDGNTYTYQQGVHYAVGTPLTLTATSGTLACTQLMADTITSGDGGLSGTLGTATATLDLGTRTLNNLSLSVNINNTLSTLTQAQAPLNGVSSGGTLSVQSVVVGHDAPQPLIAVGYSTTQGNSAGIGGVVVLSCR</sequence>
<dbReference type="RefSeq" id="WP_174939307.1">
    <property type="nucleotide sequence ID" value="NZ_CABVPY010000009.1"/>
</dbReference>
<organism evidence="3 4">
    <name type="scientific">Burkholderia lata (strain ATCC 17760 / DSM 23089 / LMG 22485 / NCIMB 9086 / R18194 / 383)</name>
    <dbReference type="NCBI Taxonomy" id="482957"/>
    <lineage>
        <taxon>Bacteria</taxon>
        <taxon>Pseudomonadati</taxon>
        <taxon>Pseudomonadota</taxon>
        <taxon>Betaproteobacteria</taxon>
        <taxon>Burkholderiales</taxon>
        <taxon>Burkholderiaceae</taxon>
        <taxon>Burkholderia</taxon>
        <taxon>Burkholderia cepacia complex</taxon>
    </lineage>
</organism>
<evidence type="ECO:0000313" key="4">
    <source>
        <dbReference type="Proteomes" id="UP000494170"/>
    </source>
</evidence>
<reference evidence="3 4" key="1">
    <citation type="submission" date="2019-09" db="EMBL/GenBank/DDBJ databases">
        <authorList>
            <person name="Depoorter E."/>
        </authorList>
    </citation>
    <scope>NUCLEOTIDE SEQUENCE [LARGE SCALE GENOMIC DNA]</scope>
    <source>
        <strain evidence="3">LMG 6863</strain>
    </source>
</reference>
<keyword evidence="3" id="KW-0472">Membrane</keyword>
<proteinExistence type="predicted"/>
<feature type="chain" id="PRO_5027001955" evidence="2">
    <location>
        <begin position="21"/>
        <end position="303"/>
    </location>
</feature>
<dbReference type="PROSITE" id="PS51257">
    <property type="entry name" value="PROKAR_LIPOPROTEIN"/>
    <property type="match status" value="1"/>
</dbReference>
<dbReference type="EMBL" id="CABVPY010000009">
    <property type="protein sequence ID" value="VWB41076.1"/>
    <property type="molecule type" value="Genomic_DNA"/>
</dbReference>
<feature type="region of interest" description="Disordered" evidence="1">
    <location>
        <begin position="31"/>
        <end position="65"/>
    </location>
</feature>
<dbReference type="Proteomes" id="UP000494170">
    <property type="component" value="Unassembled WGS sequence"/>
</dbReference>
<protein>
    <submittedName>
        <fullName evidence="3">Lipoprotein transmembrane</fullName>
    </submittedName>
</protein>
<evidence type="ECO:0000256" key="1">
    <source>
        <dbReference type="SAM" id="MobiDB-lite"/>
    </source>
</evidence>
<keyword evidence="3" id="KW-0449">Lipoprotein</keyword>
<keyword evidence="2" id="KW-0732">Signal</keyword>
<accession>A0A6P2JEW0</accession>
<evidence type="ECO:0000313" key="3">
    <source>
        <dbReference type="EMBL" id="VWB41076.1"/>
    </source>
</evidence>
<evidence type="ECO:0000256" key="2">
    <source>
        <dbReference type="SAM" id="SignalP"/>
    </source>
</evidence>
<feature type="signal peptide" evidence="2">
    <location>
        <begin position="1"/>
        <end position="20"/>
    </location>
</feature>
<gene>
    <name evidence="3" type="ORF">BLA6863_01824</name>
</gene>
<dbReference type="AlphaFoldDB" id="A0A6P2JEW0"/>
<name>A0A6P2JEW0_BURL3</name>
<keyword evidence="3" id="KW-0812">Transmembrane</keyword>